<gene>
    <name evidence="13" type="primary">purD</name>
    <name evidence="16" type="ORF">DID87_00935</name>
</gene>
<comment type="pathway">
    <text evidence="3 13">Purine metabolism; IMP biosynthesis via de novo pathway; N(1)-(5-phospho-D-ribosyl)glycinamide from 5-phospho-alpha-D-ribose 1-diphosphate: step 2/2.</text>
</comment>
<evidence type="ECO:0000256" key="1">
    <source>
        <dbReference type="ARBA" id="ARBA00001936"/>
    </source>
</evidence>
<dbReference type="PANTHER" id="PTHR43472">
    <property type="entry name" value="PHOSPHORIBOSYLAMINE--GLYCINE LIGASE"/>
    <property type="match status" value="1"/>
</dbReference>
<dbReference type="NCBIfam" id="TIGR00877">
    <property type="entry name" value="purD"/>
    <property type="match status" value="1"/>
</dbReference>
<dbReference type="GO" id="GO:0004637">
    <property type="term" value="F:phosphoribosylamine-glycine ligase activity"/>
    <property type="evidence" value="ECO:0007669"/>
    <property type="project" value="UniProtKB-UniRule"/>
</dbReference>
<sequence>MAKVLIIGSGAREHTIAQTFQRSPQVDEVFVAPGNYGMKTDGISPVAIETNDFPALIKFAKDQQIDLTFVGNEAPLVAGVVDAFEAAGLAIFGPNQQAAKLEGSKAFMKKLLADANIPTAKAKTVTSLTDAKVVADEFGYPVVVKTDALAAGKGVSIHQTKVATDEFLTNLYQKELHVKLVIEEYLEGFEFSIFSLVGKDQVVHTPIAHDYKRRFEADKGPNTGGMGSYSPVVQVSKQNLELALNQLVMPTLDAMKKQGTPFYGVLYTGVMLTKSGPKVIEFNVRFGDPETQVVLPQLQSDFYTLIQGLLNGKLVQPVWQNTDTYLGVVLVNPNYPAPNHQLYPVPSFSDNLVVNYASIKSEANQMMSDGGRVLTTVVHAPTLDLARQKIYSILDQTKMGLAYRNDIGKLD</sequence>
<dbReference type="Pfam" id="PF01071">
    <property type="entry name" value="GARS_A"/>
    <property type="match status" value="1"/>
</dbReference>
<dbReference type="Gene3D" id="3.30.1490.20">
    <property type="entry name" value="ATP-grasp fold, A domain"/>
    <property type="match status" value="1"/>
</dbReference>
<keyword evidence="8 14" id="KW-0067">ATP-binding</keyword>
<evidence type="ECO:0000256" key="8">
    <source>
        <dbReference type="ARBA" id="ARBA00022840"/>
    </source>
</evidence>
<dbReference type="SMART" id="SM01209">
    <property type="entry name" value="GARS_A"/>
    <property type="match status" value="1"/>
</dbReference>
<dbReference type="HAMAP" id="MF_00138">
    <property type="entry name" value="GARS"/>
    <property type="match status" value="1"/>
</dbReference>
<evidence type="ECO:0000256" key="5">
    <source>
        <dbReference type="ARBA" id="ARBA00022598"/>
    </source>
</evidence>
<evidence type="ECO:0000256" key="12">
    <source>
        <dbReference type="ARBA" id="ARBA00042864"/>
    </source>
</evidence>
<evidence type="ECO:0000256" key="13">
    <source>
        <dbReference type="HAMAP-Rule" id="MF_00138"/>
    </source>
</evidence>
<evidence type="ECO:0000256" key="10">
    <source>
        <dbReference type="ARBA" id="ARBA00038345"/>
    </source>
</evidence>
<evidence type="ECO:0000256" key="6">
    <source>
        <dbReference type="ARBA" id="ARBA00022741"/>
    </source>
</evidence>
<dbReference type="InterPro" id="IPR013815">
    <property type="entry name" value="ATP_grasp_subdomain_1"/>
</dbReference>
<feature type="domain" description="ATP-grasp" evidence="15">
    <location>
        <begin position="109"/>
        <end position="311"/>
    </location>
</feature>
<evidence type="ECO:0000256" key="9">
    <source>
        <dbReference type="ARBA" id="ARBA00023211"/>
    </source>
</evidence>
<evidence type="ECO:0000256" key="7">
    <source>
        <dbReference type="ARBA" id="ARBA00022755"/>
    </source>
</evidence>
<comment type="catalytic activity">
    <reaction evidence="13">
        <text>5-phospho-beta-D-ribosylamine + glycine + ATP = N(1)-(5-phospho-beta-D-ribosyl)glycinamide + ADP + phosphate + H(+)</text>
        <dbReference type="Rhea" id="RHEA:17453"/>
        <dbReference type="ChEBI" id="CHEBI:15378"/>
        <dbReference type="ChEBI" id="CHEBI:30616"/>
        <dbReference type="ChEBI" id="CHEBI:43474"/>
        <dbReference type="ChEBI" id="CHEBI:57305"/>
        <dbReference type="ChEBI" id="CHEBI:58681"/>
        <dbReference type="ChEBI" id="CHEBI:143788"/>
        <dbReference type="ChEBI" id="CHEBI:456216"/>
        <dbReference type="EC" id="6.3.4.13"/>
    </reaction>
</comment>
<reference evidence="16 17" key="1">
    <citation type="submission" date="2018-05" db="EMBL/GenBank/DDBJ databases">
        <title>Lactobacillus sanfranciscensis Ah4 draft denome sequence.</title>
        <authorList>
            <person name="Zhang G."/>
        </authorList>
    </citation>
    <scope>NUCLEOTIDE SEQUENCE [LARGE SCALE GENOMIC DNA]</scope>
    <source>
        <strain evidence="16 17">Ah4</strain>
    </source>
</reference>
<organism evidence="16 17">
    <name type="scientific">Fructilactobacillus sanfranciscensis</name>
    <name type="common">Lactobacillus sanfranciscensis</name>
    <dbReference type="NCBI Taxonomy" id="1625"/>
    <lineage>
        <taxon>Bacteria</taxon>
        <taxon>Bacillati</taxon>
        <taxon>Bacillota</taxon>
        <taxon>Bacilli</taxon>
        <taxon>Lactobacillales</taxon>
        <taxon>Lactobacillaceae</taxon>
        <taxon>Fructilactobacillus</taxon>
    </lineage>
</organism>
<dbReference type="RefSeq" id="WP_139571009.1">
    <property type="nucleotide sequence ID" value="NZ_QFCR01000002.1"/>
</dbReference>
<dbReference type="Pfam" id="PF02843">
    <property type="entry name" value="GARS_C"/>
    <property type="match status" value="1"/>
</dbReference>
<dbReference type="InterPro" id="IPR020559">
    <property type="entry name" value="PRibGlycinamide_synth_CS"/>
</dbReference>
<dbReference type="GO" id="GO:0046872">
    <property type="term" value="F:metal ion binding"/>
    <property type="evidence" value="ECO:0007669"/>
    <property type="project" value="InterPro"/>
</dbReference>
<evidence type="ECO:0000256" key="3">
    <source>
        <dbReference type="ARBA" id="ARBA00005174"/>
    </source>
</evidence>
<keyword evidence="9" id="KW-0464">Manganese</keyword>
<dbReference type="Proteomes" id="UP000313312">
    <property type="component" value="Unassembled WGS sequence"/>
</dbReference>
<dbReference type="GO" id="GO:0009113">
    <property type="term" value="P:purine nucleobase biosynthetic process"/>
    <property type="evidence" value="ECO:0007669"/>
    <property type="project" value="InterPro"/>
</dbReference>
<dbReference type="InterPro" id="IPR020562">
    <property type="entry name" value="PRibGlycinamide_synth_N"/>
</dbReference>
<dbReference type="InterPro" id="IPR016185">
    <property type="entry name" value="PreATP-grasp_dom_sf"/>
</dbReference>
<dbReference type="Gene3D" id="3.40.50.20">
    <property type="match status" value="1"/>
</dbReference>
<dbReference type="GO" id="GO:0005524">
    <property type="term" value="F:ATP binding"/>
    <property type="evidence" value="ECO:0007669"/>
    <property type="project" value="UniProtKB-UniRule"/>
</dbReference>
<evidence type="ECO:0000313" key="16">
    <source>
        <dbReference type="EMBL" id="TNK90944.1"/>
    </source>
</evidence>
<evidence type="ECO:0000256" key="2">
    <source>
        <dbReference type="ARBA" id="ARBA00001946"/>
    </source>
</evidence>
<dbReference type="InterPro" id="IPR011054">
    <property type="entry name" value="Rudment_hybrid_motif"/>
</dbReference>
<dbReference type="PANTHER" id="PTHR43472:SF1">
    <property type="entry name" value="PHOSPHORIBOSYLAMINE--GLYCINE LIGASE, CHLOROPLASTIC"/>
    <property type="match status" value="1"/>
</dbReference>
<dbReference type="UniPathway" id="UPA00074">
    <property type="reaction ID" value="UER00125"/>
</dbReference>
<evidence type="ECO:0000259" key="15">
    <source>
        <dbReference type="PROSITE" id="PS50975"/>
    </source>
</evidence>
<dbReference type="InterPro" id="IPR011761">
    <property type="entry name" value="ATP-grasp"/>
</dbReference>
<keyword evidence="7 13" id="KW-0658">Purine biosynthesis</keyword>
<evidence type="ECO:0000256" key="14">
    <source>
        <dbReference type="PROSITE-ProRule" id="PRU00409"/>
    </source>
</evidence>
<dbReference type="Gene3D" id="3.30.470.20">
    <property type="entry name" value="ATP-grasp fold, B domain"/>
    <property type="match status" value="1"/>
</dbReference>
<dbReference type="InterPro" id="IPR000115">
    <property type="entry name" value="PRibGlycinamide_synth"/>
</dbReference>
<dbReference type="SMART" id="SM01210">
    <property type="entry name" value="GARS_C"/>
    <property type="match status" value="1"/>
</dbReference>
<dbReference type="PROSITE" id="PS50975">
    <property type="entry name" value="ATP_GRASP"/>
    <property type="match status" value="1"/>
</dbReference>
<keyword evidence="5 13" id="KW-0436">Ligase</keyword>
<comment type="cofactor">
    <cofactor evidence="2">
        <name>Mg(2+)</name>
        <dbReference type="ChEBI" id="CHEBI:18420"/>
    </cofactor>
</comment>
<dbReference type="InterPro" id="IPR020561">
    <property type="entry name" value="PRibGlycinamid_synth_ATP-grasp"/>
</dbReference>
<dbReference type="Gene3D" id="3.90.600.10">
    <property type="entry name" value="Phosphoribosylglycinamide synthetase, C-terminal domain"/>
    <property type="match status" value="1"/>
</dbReference>
<dbReference type="PROSITE" id="PS00184">
    <property type="entry name" value="GARS"/>
    <property type="match status" value="1"/>
</dbReference>
<dbReference type="EC" id="6.3.4.13" evidence="4 13"/>
<evidence type="ECO:0000256" key="11">
    <source>
        <dbReference type="ARBA" id="ARBA00042242"/>
    </source>
</evidence>
<comment type="cofactor">
    <cofactor evidence="1">
        <name>Mn(2+)</name>
        <dbReference type="ChEBI" id="CHEBI:29035"/>
    </cofactor>
</comment>
<evidence type="ECO:0000313" key="17">
    <source>
        <dbReference type="Proteomes" id="UP000313312"/>
    </source>
</evidence>
<dbReference type="GO" id="GO:0006189">
    <property type="term" value="P:'de novo' IMP biosynthetic process"/>
    <property type="evidence" value="ECO:0007669"/>
    <property type="project" value="UniProtKB-UniRule"/>
</dbReference>
<evidence type="ECO:0000256" key="4">
    <source>
        <dbReference type="ARBA" id="ARBA00013255"/>
    </source>
</evidence>
<dbReference type="InterPro" id="IPR037123">
    <property type="entry name" value="PRibGlycinamide_synth_C_sf"/>
</dbReference>
<protein>
    <recommendedName>
        <fullName evidence="4 13">Phosphoribosylamine--glycine ligase</fullName>
        <ecNumber evidence="4 13">6.3.4.13</ecNumber>
    </recommendedName>
    <alternativeName>
        <fullName evidence="13">GARS</fullName>
    </alternativeName>
    <alternativeName>
        <fullName evidence="11 13">Glycinamide ribonucleotide synthetase</fullName>
    </alternativeName>
    <alternativeName>
        <fullName evidence="12 13">Phosphoribosylglycinamide synthetase</fullName>
    </alternativeName>
</protein>
<dbReference type="SUPFAM" id="SSF52440">
    <property type="entry name" value="PreATP-grasp domain"/>
    <property type="match status" value="1"/>
</dbReference>
<comment type="caution">
    <text evidence="16">The sequence shown here is derived from an EMBL/GenBank/DDBJ whole genome shotgun (WGS) entry which is preliminary data.</text>
</comment>
<dbReference type="Pfam" id="PF02844">
    <property type="entry name" value="GARS_N"/>
    <property type="match status" value="1"/>
</dbReference>
<accession>A0A5C4TK16</accession>
<dbReference type="InterPro" id="IPR020560">
    <property type="entry name" value="PRibGlycinamide_synth_C-dom"/>
</dbReference>
<keyword evidence="6 14" id="KW-0547">Nucleotide-binding</keyword>
<dbReference type="EMBL" id="QFCR01000002">
    <property type="protein sequence ID" value="TNK90944.1"/>
    <property type="molecule type" value="Genomic_DNA"/>
</dbReference>
<name>A0A5C4TK16_FRUSA</name>
<dbReference type="AlphaFoldDB" id="A0A5C4TK16"/>
<dbReference type="SUPFAM" id="SSF56059">
    <property type="entry name" value="Glutathione synthetase ATP-binding domain-like"/>
    <property type="match status" value="1"/>
</dbReference>
<comment type="similarity">
    <text evidence="10 13">Belongs to the GARS family.</text>
</comment>
<proteinExistence type="inferred from homology"/>
<dbReference type="SUPFAM" id="SSF51246">
    <property type="entry name" value="Rudiment single hybrid motif"/>
    <property type="match status" value="1"/>
</dbReference>